<gene>
    <name evidence="2" type="ORF">ACFLIM_39540</name>
</gene>
<evidence type="ECO:0000256" key="1">
    <source>
        <dbReference type="SAM" id="Phobius"/>
    </source>
</evidence>
<sequence>MSDRPRRAGWVWSAIQAAIVTLGAILLVAFPFADLLTWASSPQGLRQPAFWAWLTTLWLLATPVALALEAVRSWHRGYRARKTLLIAWAMIALAAIVQWQVGVSWGEIIIRPVVLAMVLWLLRPIERAGDVGPEHDGRVDHPPGA</sequence>
<accession>A0ABW7AQJ3</accession>
<keyword evidence="1" id="KW-0812">Transmembrane</keyword>
<reference evidence="2 3" key="1">
    <citation type="submission" date="2024-10" db="EMBL/GenBank/DDBJ databases">
        <authorList>
            <person name="Topkara A.R."/>
            <person name="Saygin H."/>
        </authorList>
    </citation>
    <scope>NUCLEOTIDE SEQUENCE [LARGE SCALE GENOMIC DNA]</scope>
    <source>
        <strain evidence="2 3">M3C6</strain>
    </source>
</reference>
<feature type="transmembrane region" description="Helical" evidence="1">
    <location>
        <begin position="9"/>
        <end position="30"/>
    </location>
</feature>
<organism evidence="2 3">
    <name type="scientific">Nonomuraea marmarensis</name>
    <dbReference type="NCBI Taxonomy" id="3351344"/>
    <lineage>
        <taxon>Bacteria</taxon>
        <taxon>Bacillati</taxon>
        <taxon>Actinomycetota</taxon>
        <taxon>Actinomycetes</taxon>
        <taxon>Streptosporangiales</taxon>
        <taxon>Streptosporangiaceae</taxon>
        <taxon>Nonomuraea</taxon>
    </lineage>
</organism>
<dbReference type="EMBL" id="JBICRM010000035">
    <property type="protein sequence ID" value="MFG1709303.1"/>
    <property type="molecule type" value="Genomic_DNA"/>
</dbReference>
<keyword evidence="3" id="KW-1185">Reference proteome</keyword>
<protein>
    <submittedName>
        <fullName evidence="2">Uncharacterized protein</fullName>
    </submittedName>
</protein>
<feature type="transmembrane region" description="Helical" evidence="1">
    <location>
        <begin position="50"/>
        <end position="71"/>
    </location>
</feature>
<evidence type="ECO:0000313" key="3">
    <source>
        <dbReference type="Proteomes" id="UP001603978"/>
    </source>
</evidence>
<dbReference type="Proteomes" id="UP001603978">
    <property type="component" value="Unassembled WGS sequence"/>
</dbReference>
<comment type="caution">
    <text evidence="2">The sequence shown here is derived from an EMBL/GenBank/DDBJ whole genome shotgun (WGS) entry which is preliminary data.</text>
</comment>
<proteinExistence type="predicted"/>
<feature type="transmembrane region" description="Helical" evidence="1">
    <location>
        <begin position="83"/>
        <end position="102"/>
    </location>
</feature>
<keyword evidence="1" id="KW-0472">Membrane</keyword>
<keyword evidence="1" id="KW-1133">Transmembrane helix</keyword>
<evidence type="ECO:0000313" key="2">
    <source>
        <dbReference type="EMBL" id="MFG1709303.1"/>
    </source>
</evidence>
<dbReference type="RefSeq" id="WP_393173949.1">
    <property type="nucleotide sequence ID" value="NZ_JBICRM010000035.1"/>
</dbReference>
<name>A0ABW7AQJ3_9ACTN</name>